<gene>
    <name evidence="4" type="ORF">JGS22_016075</name>
</gene>
<dbReference type="InterPro" id="IPR008274">
    <property type="entry name" value="AldOxase/xan_DH_MoCoBD1"/>
</dbReference>
<dbReference type="AlphaFoldDB" id="A0A949JHQ6"/>
<organism evidence="4 5">
    <name type="scientific">Streptomyces tardus</name>
    <dbReference type="NCBI Taxonomy" id="2780544"/>
    <lineage>
        <taxon>Bacteria</taxon>
        <taxon>Bacillati</taxon>
        <taxon>Actinomycetota</taxon>
        <taxon>Actinomycetes</taxon>
        <taxon>Kitasatosporales</taxon>
        <taxon>Streptomycetaceae</taxon>
        <taxon>Streptomyces</taxon>
    </lineage>
</organism>
<dbReference type="InterPro" id="IPR046867">
    <property type="entry name" value="AldOxase/xan_DH_MoCoBD2"/>
</dbReference>
<name>A0A949JHQ6_9ACTN</name>
<comment type="caution">
    <text evidence="4">The sequence shown here is derived from an EMBL/GenBank/DDBJ whole genome shotgun (WGS) entry which is preliminary data.</text>
</comment>
<sequence>MGTAEPRHDGPAKVTGSAPYAFEHPAADPAYGHLVTSAVARGRITALHTDAARALPGVLAVLSHLAAPALADTSDAEFAVLQSDEVAFRGQIVALVVAEDAETAREAARLVGVEYEESTARTVLDPESDALYCPESVNGGHRSDTRDAAVEGLLSAADHLLDATYRTPMQHQAAMEPHTTTALWQENRGHPSLTLYDSTQNPHGVRRTLATVLGLPADAIRCVAHYVGGGFGSKGLPHANVVAAALAARAVPGRTVRLPLTRQQTFTLGGHRTPTVQRVRLGADEGGRIRAISHEAWEHTSRIKEFAEQTAAISRMMYTAEHRTTAHRLLPLDVPVPTWMRAPGEAPGSYALEVAVDELAELVGVDPIELRVRNEPPHDPETGKPWSSRRLVDCLREGAEWFGWDPHHAPRLRREGRWRVGHGVAAATYPGLYIPGTKAEIERLGDGRYAVRTGAVDLGTGAWTVLAQIAADALDCPLDRIALELGDTRLPRASVAGGSTGTACWGSAIVGAARAFRAEHGSDPRTGARTLAGPEEHPEREQYAIHSFGAHFVEVRIDADTGEVRVPRMRSVFSAGRIINPVTARSQFVGAMIMGVSAALHEENAVGHGGALATHDLAGYHVASHADVGDLRARWLEETDPAYTPIGARGIGEIGIVGAAAAVANATYDATGLRIRQLPLTPDHFLP</sequence>
<dbReference type="Gene3D" id="3.90.1170.50">
    <property type="entry name" value="Aldehyde oxidase/xanthine dehydrogenase, a/b hammerhead"/>
    <property type="match status" value="1"/>
</dbReference>
<dbReference type="Proteomes" id="UP000694501">
    <property type="component" value="Unassembled WGS sequence"/>
</dbReference>
<reference evidence="4" key="1">
    <citation type="submission" date="2021-06" db="EMBL/GenBank/DDBJ databases">
        <title>Sequencing of actinobacteria type strains.</title>
        <authorList>
            <person name="Nguyen G.-S."/>
            <person name="Wentzel A."/>
        </authorList>
    </citation>
    <scope>NUCLEOTIDE SEQUENCE</scope>
    <source>
        <strain evidence="4">P38-E01</strain>
    </source>
</reference>
<evidence type="ECO:0000256" key="1">
    <source>
        <dbReference type="ARBA" id="ARBA00022505"/>
    </source>
</evidence>
<dbReference type="InterPro" id="IPR037165">
    <property type="entry name" value="AldOxase/xan_DH_Mopterin-bd_sf"/>
</dbReference>
<dbReference type="SUPFAM" id="SSF56003">
    <property type="entry name" value="Molybdenum cofactor-binding domain"/>
    <property type="match status" value="1"/>
</dbReference>
<proteinExistence type="predicted"/>
<keyword evidence="1" id="KW-0500">Molybdenum</keyword>
<dbReference type="Pfam" id="PF01315">
    <property type="entry name" value="Ald_Xan_dh_C"/>
    <property type="match status" value="1"/>
</dbReference>
<dbReference type="Pfam" id="PF02738">
    <property type="entry name" value="MoCoBD_1"/>
    <property type="match status" value="1"/>
</dbReference>
<evidence type="ECO:0000313" key="4">
    <source>
        <dbReference type="EMBL" id="MBU7599083.1"/>
    </source>
</evidence>
<dbReference type="PANTHER" id="PTHR11908:SF132">
    <property type="entry name" value="ALDEHYDE OXIDASE 1-RELATED"/>
    <property type="match status" value="1"/>
</dbReference>
<dbReference type="PANTHER" id="PTHR11908">
    <property type="entry name" value="XANTHINE DEHYDROGENASE"/>
    <property type="match status" value="1"/>
</dbReference>
<evidence type="ECO:0000313" key="5">
    <source>
        <dbReference type="Proteomes" id="UP000694501"/>
    </source>
</evidence>
<feature type="domain" description="Aldehyde oxidase/xanthine dehydrogenase a/b hammerhead" evidence="3">
    <location>
        <begin position="15"/>
        <end position="119"/>
    </location>
</feature>
<dbReference type="InterPro" id="IPR016208">
    <property type="entry name" value="Ald_Oxase/xanthine_DH-like"/>
</dbReference>
<evidence type="ECO:0000259" key="3">
    <source>
        <dbReference type="SMART" id="SM01008"/>
    </source>
</evidence>
<accession>A0A949JHQ6</accession>
<dbReference type="InterPro" id="IPR036856">
    <property type="entry name" value="Ald_Oxase/Xan_DH_a/b_sf"/>
</dbReference>
<dbReference type="EMBL" id="JAELVF020000001">
    <property type="protein sequence ID" value="MBU7599083.1"/>
    <property type="molecule type" value="Genomic_DNA"/>
</dbReference>
<dbReference type="Gene3D" id="3.30.365.10">
    <property type="entry name" value="Aldehyde oxidase/xanthine dehydrogenase, molybdopterin binding domain"/>
    <property type="match status" value="4"/>
</dbReference>
<protein>
    <submittedName>
        <fullName evidence="4">Xanthine dehydrogenase family protein molybdopterin-binding subunit</fullName>
    </submittedName>
</protein>
<dbReference type="Pfam" id="PF20256">
    <property type="entry name" value="MoCoBD_2"/>
    <property type="match status" value="2"/>
</dbReference>
<dbReference type="InterPro" id="IPR000674">
    <property type="entry name" value="Ald_Oxase/Xan_DH_a/b"/>
</dbReference>
<dbReference type="GO" id="GO:0005506">
    <property type="term" value="F:iron ion binding"/>
    <property type="evidence" value="ECO:0007669"/>
    <property type="project" value="InterPro"/>
</dbReference>
<dbReference type="SUPFAM" id="SSF54665">
    <property type="entry name" value="CO dehydrogenase molybdoprotein N-domain-like"/>
    <property type="match status" value="1"/>
</dbReference>
<dbReference type="GO" id="GO:0016491">
    <property type="term" value="F:oxidoreductase activity"/>
    <property type="evidence" value="ECO:0007669"/>
    <property type="project" value="UniProtKB-KW"/>
</dbReference>
<keyword evidence="5" id="KW-1185">Reference proteome</keyword>
<evidence type="ECO:0000256" key="2">
    <source>
        <dbReference type="ARBA" id="ARBA00023002"/>
    </source>
</evidence>
<keyword evidence="2" id="KW-0560">Oxidoreductase</keyword>
<dbReference type="SMART" id="SM01008">
    <property type="entry name" value="Ald_Xan_dh_C"/>
    <property type="match status" value="1"/>
</dbReference>